<organism evidence="1 2">
    <name type="scientific">Kouleothrix aurantiaca</name>
    <dbReference type="NCBI Taxonomy" id="186479"/>
    <lineage>
        <taxon>Bacteria</taxon>
        <taxon>Bacillati</taxon>
        <taxon>Chloroflexota</taxon>
        <taxon>Chloroflexia</taxon>
        <taxon>Chloroflexales</taxon>
        <taxon>Roseiflexineae</taxon>
        <taxon>Roseiflexaceae</taxon>
        <taxon>Kouleothrix</taxon>
    </lineage>
</organism>
<feature type="non-terminal residue" evidence="1">
    <location>
        <position position="130"/>
    </location>
</feature>
<reference evidence="1 2" key="1">
    <citation type="submission" date="2015-09" db="EMBL/GenBank/DDBJ databases">
        <title>Draft genome sequence of Kouleothrix aurantiaca JCM 19913.</title>
        <authorList>
            <person name="Hemp J."/>
        </authorList>
    </citation>
    <scope>NUCLEOTIDE SEQUENCE [LARGE SCALE GENOMIC DNA]</scope>
    <source>
        <strain evidence="1 2">COM-B</strain>
    </source>
</reference>
<comment type="caution">
    <text evidence="1">The sequence shown here is derived from an EMBL/GenBank/DDBJ whole genome shotgun (WGS) entry which is preliminary data.</text>
</comment>
<proteinExistence type="predicted"/>
<protein>
    <submittedName>
        <fullName evidence="1">Uncharacterized protein</fullName>
    </submittedName>
</protein>
<dbReference type="Proteomes" id="UP000050509">
    <property type="component" value="Unassembled WGS sequence"/>
</dbReference>
<keyword evidence="2" id="KW-1185">Reference proteome</keyword>
<dbReference type="EMBL" id="LJCR01002475">
    <property type="protein sequence ID" value="KPV48673.1"/>
    <property type="molecule type" value="Genomic_DNA"/>
</dbReference>
<gene>
    <name evidence="1" type="ORF">SE17_36790</name>
</gene>
<evidence type="ECO:0000313" key="1">
    <source>
        <dbReference type="EMBL" id="KPV48673.1"/>
    </source>
</evidence>
<sequence>MDVDTARRNLIRTEAIRTDKNTRHVLWENGDTWLEDFEHLRRATVRNDTRLRHAVETASTPEARRVTSQDRMYNAREENEWNKRFGARIARTLAQQRAEPHPNRALLSELEQHQMNFQRYAADRQVVMYE</sequence>
<evidence type="ECO:0000313" key="2">
    <source>
        <dbReference type="Proteomes" id="UP000050509"/>
    </source>
</evidence>
<name>A0A0P9D803_9CHLR</name>
<accession>A0A0P9D803</accession>
<dbReference type="AlphaFoldDB" id="A0A0P9D803"/>